<dbReference type="PANTHER" id="PTHR30353:SF15">
    <property type="entry name" value="INNER MEMBRANE PROTEIN YABI"/>
    <property type="match status" value="1"/>
</dbReference>
<dbReference type="Pfam" id="PF09335">
    <property type="entry name" value="VTT_dom"/>
    <property type="match status" value="1"/>
</dbReference>
<keyword evidence="4 7" id="KW-0812">Transmembrane</keyword>
<dbReference type="HOGENOM" id="CLU_025730_0_0_6"/>
<feature type="transmembrane region" description="Helical" evidence="7">
    <location>
        <begin position="225"/>
        <end position="242"/>
    </location>
</feature>
<keyword evidence="10" id="KW-1185">Reference proteome</keyword>
<feature type="transmembrane region" description="Helical" evidence="7">
    <location>
        <begin position="249"/>
        <end position="269"/>
    </location>
</feature>
<protein>
    <submittedName>
        <fullName evidence="9">PAP2 family protein/DedA family protein</fullName>
    </submittedName>
</protein>
<dbReference type="GO" id="GO:0005886">
    <property type="term" value="C:plasma membrane"/>
    <property type="evidence" value="ECO:0007669"/>
    <property type="project" value="UniProtKB-SubCell"/>
</dbReference>
<evidence type="ECO:0000256" key="7">
    <source>
        <dbReference type="SAM" id="Phobius"/>
    </source>
</evidence>
<dbReference type="AlphaFoldDB" id="A4VR08"/>
<reference evidence="9 10" key="1">
    <citation type="journal article" date="2008" name="Proc. Natl. Acad. Sci. U.S.A.">
        <title>Nitrogen fixation island and rhizosphere competence traits in the genome of root-associated Pseudomonas stutzeri A1501.</title>
        <authorList>
            <person name="Yan Y."/>
            <person name="Yang J."/>
            <person name="Dou Y."/>
            <person name="Chen M."/>
            <person name="Ping S."/>
            <person name="Peng J."/>
            <person name="Lu W."/>
            <person name="Zhang W."/>
            <person name="Yao Z."/>
            <person name="Li H."/>
            <person name="Liu W."/>
            <person name="He S."/>
            <person name="Geng L."/>
            <person name="Zhang X."/>
            <person name="Yang F."/>
            <person name="Yu H."/>
            <person name="Zhan Y."/>
            <person name="Li D."/>
            <person name="Lin Z."/>
            <person name="Wang Y."/>
            <person name="Elmerich C."/>
            <person name="Lin M."/>
            <person name="Jin Q."/>
        </authorList>
    </citation>
    <scope>NUCLEOTIDE SEQUENCE [LARGE SCALE GENOMIC DNA]</scope>
    <source>
        <strain evidence="9 10">A1501</strain>
    </source>
</reference>
<gene>
    <name evidence="9" type="ordered locus">PST_3786</name>
</gene>
<dbReference type="eggNOG" id="COG0671">
    <property type="taxonomic scope" value="Bacteria"/>
</dbReference>
<feature type="transmembrane region" description="Helical" evidence="7">
    <location>
        <begin position="328"/>
        <end position="348"/>
    </location>
</feature>
<feature type="transmembrane region" description="Helical" evidence="7">
    <location>
        <begin position="394"/>
        <end position="416"/>
    </location>
</feature>
<keyword evidence="6 7" id="KW-0472">Membrane</keyword>
<feature type="domain" description="Phosphatidic acid phosphatase type 2/haloperoxidase" evidence="8">
    <location>
        <begin position="327"/>
        <end position="437"/>
    </location>
</feature>
<dbReference type="Proteomes" id="UP000000233">
    <property type="component" value="Chromosome"/>
</dbReference>
<dbReference type="CDD" id="cd03392">
    <property type="entry name" value="PAP2_like_2"/>
    <property type="match status" value="1"/>
</dbReference>
<keyword evidence="5 7" id="KW-1133">Transmembrane helix</keyword>
<evidence type="ECO:0000256" key="2">
    <source>
        <dbReference type="ARBA" id="ARBA00010792"/>
    </source>
</evidence>
<dbReference type="InterPro" id="IPR032816">
    <property type="entry name" value="VTT_dom"/>
</dbReference>
<proteinExistence type="inferred from homology"/>
<dbReference type="Pfam" id="PF01569">
    <property type="entry name" value="PAP2"/>
    <property type="match status" value="1"/>
</dbReference>
<dbReference type="InterPro" id="IPR032818">
    <property type="entry name" value="DedA-like"/>
</dbReference>
<dbReference type="PANTHER" id="PTHR30353">
    <property type="entry name" value="INNER MEMBRANE PROTEIN DEDA-RELATED"/>
    <property type="match status" value="1"/>
</dbReference>
<feature type="transmembrane region" description="Helical" evidence="7">
    <location>
        <begin position="454"/>
        <end position="473"/>
    </location>
</feature>
<evidence type="ECO:0000256" key="4">
    <source>
        <dbReference type="ARBA" id="ARBA00022692"/>
    </source>
</evidence>
<evidence type="ECO:0000256" key="1">
    <source>
        <dbReference type="ARBA" id="ARBA00004651"/>
    </source>
</evidence>
<feature type="transmembrane region" description="Helical" evidence="7">
    <location>
        <begin position="368"/>
        <end position="385"/>
    </location>
</feature>
<feature type="transmembrane region" description="Helical" evidence="7">
    <location>
        <begin position="62"/>
        <end position="95"/>
    </location>
</feature>
<keyword evidence="3" id="KW-1003">Cell membrane</keyword>
<feature type="transmembrane region" description="Helical" evidence="7">
    <location>
        <begin position="422"/>
        <end position="442"/>
    </location>
</feature>
<accession>A4VR08</accession>
<feature type="transmembrane region" description="Helical" evidence="7">
    <location>
        <begin position="304"/>
        <end position="321"/>
    </location>
</feature>
<dbReference type="InterPro" id="IPR036938">
    <property type="entry name" value="PAP2/HPO_sf"/>
</dbReference>
<dbReference type="Gene3D" id="1.20.144.10">
    <property type="entry name" value="Phosphatidic acid phosphatase type 2/haloperoxidase"/>
    <property type="match status" value="1"/>
</dbReference>
<evidence type="ECO:0000259" key="8">
    <source>
        <dbReference type="SMART" id="SM00014"/>
    </source>
</evidence>
<evidence type="ECO:0000256" key="6">
    <source>
        <dbReference type="ARBA" id="ARBA00023136"/>
    </source>
</evidence>
<dbReference type="InterPro" id="IPR000326">
    <property type="entry name" value="PAP2/HPO"/>
</dbReference>
<dbReference type="eggNOG" id="COG0586">
    <property type="taxonomic scope" value="Bacteria"/>
</dbReference>
<feature type="transmembrane region" description="Helical" evidence="7">
    <location>
        <begin position="184"/>
        <end position="205"/>
    </location>
</feature>
<feature type="transmembrane region" description="Helical" evidence="7">
    <location>
        <begin position="107"/>
        <end position="125"/>
    </location>
</feature>
<evidence type="ECO:0000256" key="3">
    <source>
        <dbReference type="ARBA" id="ARBA00022475"/>
    </source>
</evidence>
<comment type="subcellular location">
    <subcellularLocation>
        <location evidence="1">Cell membrane</location>
        <topology evidence="1">Multi-pass membrane protein</topology>
    </subcellularLocation>
</comment>
<sequence length="483" mass="52529">MRWRTAFVRRDGSVRMAVPTSMLCRGNPAPSGRVERRSCFKETGMGQWLETLTQWLAANPQWLGLALVIVACMECLAVVGLIVPGTVMVFAIAVLAGNGVLTLGETLVLGFIGGLLGDLLSYALGRRYHQGIRSLRGLRDHPEWLLRAEHYFQRYGVASLLVGRFIGPLRPMLPMTAGMLDMPFGRFLLVSLCAAAGWSMAYLLPGWSAGAAMRLPLEEGFWSEAAVVVGALLTLIATTAFGSLRQLRWVTALATGLSIAILLGLFLGWPHLKELDEGLLAVIQGERSITLDRVMVLITRVGDFQTQLWAGVLLCVLLLVLRQWRAAIFSILTLLGTAMANGALKASFARVRPEVLMEPLSSYSFPSGHSSAAFAFFLTLGVLAGRDQPPRLRLAWLVLASLPATAIALSRVYLGVHWMTDVTAGALLAASICALSLTLVQWRAPMAALPAKVWWLILPACLGLLGAFSVWALPTAMQMYRYQ</sequence>
<name>A4VR08_STUS1</name>
<dbReference type="SMART" id="SM00014">
    <property type="entry name" value="acidPPc"/>
    <property type="match status" value="1"/>
</dbReference>
<dbReference type="KEGG" id="psa:PST_3786"/>
<evidence type="ECO:0000313" key="9">
    <source>
        <dbReference type="EMBL" id="ABP81409.1"/>
    </source>
</evidence>
<dbReference type="SUPFAM" id="SSF48317">
    <property type="entry name" value="Acid phosphatase/Vanadium-dependent haloperoxidase"/>
    <property type="match status" value="1"/>
</dbReference>
<organism evidence="9 10">
    <name type="scientific">Stutzerimonas stutzeri (strain A1501)</name>
    <name type="common">Pseudomonas stutzeri</name>
    <dbReference type="NCBI Taxonomy" id="379731"/>
    <lineage>
        <taxon>Bacteria</taxon>
        <taxon>Pseudomonadati</taxon>
        <taxon>Pseudomonadota</taxon>
        <taxon>Gammaproteobacteria</taxon>
        <taxon>Pseudomonadales</taxon>
        <taxon>Pseudomonadaceae</taxon>
        <taxon>Stutzerimonas</taxon>
    </lineage>
</organism>
<comment type="similarity">
    <text evidence="2">Belongs to the DedA family.</text>
</comment>
<evidence type="ECO:0000313" key="10">
    <source>
        <dbReference type="Proteomes" id="UP000000233"/>
    </source>
</evidence>
<dbReference type="EMBL" id="CP000304">
    <property type="protein sequence ID" value="ABP81409.1"/>
    <property type="molecule type" value="Genomic_DNA"/>
</dbReference>
<evidence type="ECO:0000256" key="5">
    <source>
        <dbReference type="ARBA" id="ARBA00022989"/>
    </source>
</evidence>